<keyword evidence="2 6" id="KW-0547">Nucleotide-binding</keyword>
<proteinExistence type="predicted"/>
<dbReference type="PANTHER" id="PTHR43289:SF6">
    <property type="entry name" value="SERINE_THREONINE-PROTEIN KINASE NEKL-3"/>
    <property type="match status" value="1"/>
</dbReference>
<dbReference type="InterPro" id="IPR011048">
    <property type="entry name" value="Haem_d1_sf"/>
</dbReference>
<feature type="region of interest" description="Disordered" evidence="7">
    <location>
        <begin position="361"/>
        <end position="387"/>
    </location>
</feature>
<feature type="binding site" evidence="6">
    <location>
        <position position="120"/>
    </location>
    <ligand>
        <name>ATP</name>
        <dbReference type="ChEBI" id="CHEBI:30616"/>
    </ligand>
</feature>
<dbReference type="InterPro" id="IPR017441">
    <property type="entry name" value="Protein_kinase_ATP_BS"/>
</dbReference>
<dbReference type="SUPFAM" id="SSF56112">
    <property type="entry name" value="Protein kinase-like (PK-like)"/>
    <property type="match status" value="1"/>
</dbReference>
<dbReference type="SUPFAM" id="SSF82171">
    <property type="entry name" value="DPP6 N-terminal domain-like"/>
    <property type="match status" value="2"/>
</dbReference>
<evidence type="ECO:0000256" key="5">
    <source>
        <dbReference type="PROSITE-ProRule" id="PRU00221"/>
    </source>
</evidence>
<dbReference type="Gene3D" id="3.30.200.20">
    <property type="entry name" value="Phosphorylase Kinase, domain 1"/>
    <property type="match status" value="1"/>
</dbReference>
<keyword evidence="3" id="KW-0418">Kinase</keyword>
<dbReference type="SMART" id="SM00320">
    <property type="entry name" value="WD40"/>
    <property type="match status" value="7"/>
</dbReference>
<dbReference type="GO" id="GO:0005524">
    <property type="term" value="F:ATP binding"/>
    <property type="evidence" value="ECO:0007669"/>
    <property type="project" value="UniProtKB-UniRule"/>
</dbReference>
<dbReference type="CDD" id="cd14014">
    <property type="entry name" value="STKc_PknB_like"/>
    <property type="match status" value="1"/>
</dbReference>
<dbReference type="Pfam" id="PF00069">
    <property type="entry name" value="Pkinase"/>
    <property type="match status" value="1"/>
</dbReference>
<dbReference type="PROSITE" id="PS00107">
    <property type="entry name" value="PROTEIN_KINASE_ATP"/>
    <property type="match status" value="1"/>
</dbReference>
<keyword evidence="4 6" id="KW-0067">ATP-binding</keyword>
<dbReference type="InterPro" id="IPR011009">
    <property type="entry name" value="Kinase-like_dom_sf"/>
</dbReference>
<dbReference type="PROSITE" id="PS00108">
    <property type="entry name" value="PROTEIN_KINASE_ST"/>
    <property type="match status" value="1"/>
</dbReference>
<comment type="caution">
    <text evidence="9">The sequence shown here is derived from an EMBL/GenBank/DDBJ whole genome shotgun (WGS) entry which is preliminary data.</text>
</comment>
<dbReference type="AlphaFoldDB" id="A0A7C4LMS5"/>
<dbReference type="Pfam" id="PF07676">
    <property type="entry name" value="PD40"/>
    <property type="match status" value="1"/>
</dbReference>
<dbReference type="Pfam" id="PF00400">
    <property type="entry name" value="WD40"/>
    <property type="match status" value="1"/>
</dbReference>
<feature type="domain" description="Protein kinase" evidence="8">
    <location>
        <begin position="83"/>
        <end position="358"/>
    </location>
</feature>
<feature type="repeat" description="WD" evidence="5">
    <location>
        <begin position="652"/>
        <end position="684"/>
    </location>
</feature>
<dbReference type="InterPro" id="IPR015943">
    <property type="entry name" value="WD40/YVTN_repeat-like_dom_sf"/>
</dbReference>
<evidence type="ECO:0000256" key="4">
    <source>
        <dbReference type="ARBA" id="ARBA00022840"/>
    </source>
</evidence>
<evidence type="ECO:0000256" key="1">
    <source>
        <dbReference type="ARBA" id="ARBA00022679"/>
    </source>
</evidence>
<dbReference type="Gene3D" id="2.120.10.30">
    <property type="entry name" value="TolB, C-terminal domain"/>
    <property type="match status" value="1"/>
</dbReference>
<dbReference type="EMBL" id="DSVQ01000019">
    <property type="protein sequence ID" value="HGT40982.1"/>
    <property type="molecule type" value="Genomic_DNA"/>
</dbReference>
<dbReference type="SUPFAM" id="SSF51004">
    <property type="entry name" value="C-terminal (heme d1) domain of cytochrome cd1-nitrite reductase"/>
    <property type="match status" value="1"/>
</dbReference>
<accession>A0A7C4LMS5</accession>
<dbReference type="PROSITE" id="PS50294">
    <property type="entry name" value="WD_REPEATS_REGION"/>
    <property type="match status" value="1"/>
</dbReference>
<reference evidence="9" key="1">
    <citation type="journal article" date="2020" name="mSystems">
        <title>Genome- and Community-Level Interaction Insights into Carbon Utilization and Element Cycling Functions of Hydrothermarchaeota in Hydrothermal Sediment.</title>
        <authorList>
            <person name="Zhou Z."/>
            <person name="Liu Y."/>
            <person name="Xu W."/>
            <person name="Pan J."/>
            <person name="Luo Z.H."/>
            <person name="Li M."/>
        </authorList>
    </citation>
    <scope>NUCLEOTIDE SEQUENCE [LARGE SCALE GENOMIC DNA]</scope>
    <source>
        <strain evidence="9">SpSt-508</strain>
    </source>
</reference>
<name>A0A7C4LMS5_9PLAN</name>
<dbReference type="InterPro" id="IPR011659">
    <property type="entry name" value="WD40"/>
</dbReference>
<protein>
    <recommendedName>
        <fullName evidence="8">Protein kinase domain-containing protein</fullName>
    </recommendedName>
</protein>
<dbReference type="PROSITE" id="PS50011">
    <property type="entry name" value="PROTEIN_KINASE_DOM"/>
    <property type="match status" value="1"/>
</dbReference>
<dbReference type="SMART" id="SM00220">
    <property type="entry name" value="S_TKc"/>
    <property type="match status" value="1"/>
</dbReference>
<evidence type="ECO:0000256" key="6">
    <source>
        <dbReference type="PROSITE-ProRule" id="PRU10141"/>
    </source>
</evidence>
<dbReference type="GO" id="GO:0004674">
    <property type="term" value="F:protein serine/threonine kinase activity"/>
    <property type="evidence" value="ECO:0007669"/>
    <property type="project" value="TreeGrafter"/>
</dbReference>
<sequence>MPFLPRGNPRMPLSTQEFAERVVASGVQDADELARFLRSVDSPQSPNNGEELARLLVQARLLTAYQAQGLYSGQVRRLVLGNYLVVDKLGQGGMGVVLKAVHRRMRRSVALKVLSATAVKSPQMIERFHREVRAAARLQHPNIVTAFDADEDHGVHFLVMEYVEGSDLSSVVRQRGPLHASTAVDYVLQAARGLGYAHEQGVVHRDIKPGNLLLTKQGVVKILDMGLARIEDREGSAEAQLTSTGAVMGTIDYMSPEQALDTKHADARSDIYSLGCTFYFLLTGQPVYPAETTMKRLLAHREAAIPSLLERISLAPEWNLAGLDALFAKLVAKRPADRFASMAEVIAALMDWQQHGRVSPDIGSSRAAASRPLSHSAASDAAVPHGGWHTAEEQTLDARMAGTALPVLDLTRSENGAEAFKQRRRRHDIVRLQRALVLGSTAALAVAACLVLISWLPKPAASNKVTTVPVVPAGDSAATTPAPTYPMADETWPRGRPDLAYQNIVPEPAPLPGVKQWRAESVSPRSGRSMVKWSPDGQRLAVASEEKVLRIYRWNRQKLAVEHVIPSEAYVENIELTWSPDGRWICWRGTADGVQTYDLARRKFGPVLAGSQHAGLAGWNRDGSLVAVGGFDAGGYGVFLWEWPAGKLRHGLRGHTADVSTLQWSHDGRWLAALDQAGTVRLWQPDGTPGVTLARTGWTAQQAKWSPSTSLLAVVWSDQQVEFFQPDGTSIASWRMGNPETCRPVFAWTADGRSVLAFGPDNCEFAVRDLHGVALRALQDLVGNGVDFVVQPRGSLLVVRRSGPEVLDIETNQIAANLSRFGLIGSDWTADGQYLACSTSAGDLLVWDARERVATDLWPHNECRLFDLCWDRRSERFCATRCDIHETDLSIVGVWHREGRLQWQHVAGRRSVLCTGWSNQERDLFVSIPYQPPECLRAFDGQTLARLPAPKLALPPTVRHYEVYGCPTDGRLLVRQPGEAYSGLVDAPGDLPLALEPHVAGIPLKLCWAPDGQQFAVCFQDAVSPKWWIELWTSRPLRRQHVVANAAGQMQFSSDGKQLLFHGGHTAGSISVATGALEPLVSFALPAASVCSWGPDNRHVVLAGEEGNLNIHHVQPEYVTHSLPIPALTSAAWSPDGQMILGSNSTGIIRAWAAPEWKPYWTYLQLPEGEWATFSPGGKLLHHSPKAIENLCATVYKDDGTIETLPWEEFVRRYDPAGQKPAPR</sequence>
<dbReference type="PANTHER" id="PTHR43289">
    <property type="entry name" value="MITOGEN-ACTIVATED PROTEIN KINASE KINASE KINASE 20-RELATED"/>
    <property type="match status" value="1"/>
</dbReference>
<evidence type="ECO:0000313" key="9">
    <source>
        <dbReference type="EMBL" id="HGT40982.1"/>
    </source>
</evidence>
<keyword evidence="5" id="KW-0853">WD repeat</keyword>
<dbReference type="InterPro" id="IPR000719">
    <property type="entry name" value="Prot_kinase_dom"/>
</dbReference>
<dbReference type="InterPro" id="IPR008271">
    <property type="entry name" value="Ser/Thr_kinase_AS"/>
</dbReference>
<keyword evidence="1" id="KW-0808">Transferase</keyword>
<dbReference type="Gene3D" id="2.130.10.10">
    <property type="entry name" value="YVTN repeat-like/Quinoprotein amine dehydrogenase"/>
    <property type="match status" value="2"/>
</dbReference>
<dbReference type="InterPro" id="IPR011042">
    <property type="entry name" value="6-blade_b-propeller_TolB-like"/>
</dbReference>
<organism evidence="9">
    <name type="scientific">Schlesneria paludicola</name>
    <dbReference type="NCBI Taxonomy" id="360056"/>
    <lineage>
        <taxon>Bacteria</taxon>
        <taxon>Pseudomonadati</taxon>
        <taxon>Planctomycetota</taxon>
        <taxon>Planctomycetia</taxon>
        <taxon>Planctomycetales</taxon>
        <taxon>Planctomycetaceae</taxon>
        <taxon>Schlesneria</taxon>
    </lineage>
</organism>
<dbReference type="Gene3D" id="1.10.510.10">
    <property type="entry name" value="Transferase(Phosphotransferase) domain 1"/>
    <property type="match status" value="1"/>
</dbReference>
<dbReference type="PROSITE" id="PS50082">
    <property type="entry name" value="WD_REPEATS_2"/>
    <property type="match status" value="1"/>
</dbReference>
<gene>
    <name evidence="9" type="ORF">ENS64_17190</name>
</gene>
<evidence type="ECO:0000259" key="8">
    <source>
        <dbReference type="PROSITE" id="PS50011"/>
    </source>
</evidence>
<evidence type="ECO:0000256" key="7">
    <source>
        <dbReference type="SAM" id="MobiDB-lite"/>
    </source>
</evidence>
<evidence type="ECO:0000256" key="3">
    <source>
        <dbReference type="ARBA" id="ARBA00022777"/>
    </source>
</evidence>
<evidence type="ECO:0000256" key="2">
    <source>
        <dbReference type="ARBA" id="ARBA00022741"/>
    </source>
</evidence>
<dbReference type="InterPro" id="IPR001680">
    <property type="entry name" value="WD40_rpt"/>
</dbReference>